<dbReference type="FunFam" id="3.40.50.300:FF:000952">
    <property type="entry name" value="Replication factor C subunit 2"/>
    <property type="match status" value="1"/>
</dbReference>
<dbReference type="AlphaFoldDB" id="A0A6C0LQL3"/>
<feature type="domain" description="AAA+ ATPase" evidence="4">
    <location>
        <begin position="59"/>
        <end position="208"/>
    </location>
</feature>
<sequence>MTDDCDLYSDNELISKQSTSNGSENKLPWIEKYRPQNLDQIISHTEIIKSLQNFIDKKTLPHLLFFGPSGSGKTSTIICCARKIYKEYMNYMVLQLNASNERGIDTVRNTIKHFVSNRSNIFLPEERRNVFKLVILDEIDSMTIEAQGMLRQTIEKNSDSTRFCLICNEIDKVNVALQSRCTLFRFAPLNMINIKQRLSQICDFEKIKHAKNVISIIAKHSKGDMRAAINILQSIKLSIKHSKISIDDVYKISGYCTPETIAKIFEIFVKLSKSKIKINVAIKEIHNIITNSNITIFNLLDELKNIIIESNFTQNQKIFLIDRFAINEIFDSINIDCKNIIMNLTSSFILVETIN</sequence>
<dbReference type="SUPFAM" id="SSF52540">
    <property type="entry name" value="P-loop containing nucleoside triphosphate hydrolases"/>
    <property type="match status" value="1"/>
</dbReference>
<evidence type="ECO:0000259" key="4">
    <source>
        <dbReference type="SMART" id="SM00382"/>
    </source>
</evidence>
<evidence type="ECO:0000256" key="3">
    <source>
        <dbReference type="ARBA" id="ARBA00022840"/>
    </source>
</evidence>
<dbReference type="InterPro" id="IPR047854">
    <property type="entry name" value="RFC_lid"/>
</dbReference>
<dbReference type="GO" id="GO:0005663">
    <property type="term" value="C:DNA replication factor C complex"/>
    <property type="evidence" value="ECO:0007669"/>
    <property type="project" value="TreeGrafter"/>
</dbReference>
<dbReference type="InterPro" id="IPR003593">
    <property type="entry name" value="AAA+_ATPase"/>
</dbReference>
<dbReference type="Gene3D" id="3.40.50.300">
    <property type="entry name" value="P-loop containing nucleotide triphosphate hydrolases"/>
    <property type="match status" value="1"/>
</dbReference>
<dbReference type="Pfam" id="PF21960">
    <property type="entry name" value="RCF1-5-like_lid"/>
    <property type="match status" value="1"/>
</dbReference>
<keyword evidence="2" id="KW-0547">Nucleotide-binding</keyword>
<dbReference type="GO" id="GO:0005524">
    <property type="term" value="F:ATP binding"/>
    <property type="evidence" value="ECO:0007669"/>
    <property type="project" value="UniProtKB-KW"/>
</dbReference>
<proteinExistence type="predicted"/>
<dbReference type="PANTHER" id="PTHR11669:SF9">
    <property type="entry name" value="REPLICATION FACTOR C SUBUNIT 5"/>
    <property type="match status" value="1"/>
</dbReference>
<dbReference type="EMBL" id="MN740556">
    <property type="protein sequence ID" value="QHU33029.1"/>
    <property type="molecule type" value="Genomic_DNA"/>
</dbReference>
<organism evidence="5">
    <name type="scientific">viral metagenome</name>
    <dbReference type="NCBI Taxonomy" id="1070528"/>
    <lineage>
        <taxon>unclassified sequences</taxon>
        <taxon>metagenomes</taxon>
        <taxon>organismal metagenomes</taxon>
    </lineage>
</organism>
<dbReference type="CDD" id="cd18140">
    <property type="entry name" value="HLD_clamp_RFC"/>
    <property type="match status" value="1"/>
</dbReference>
<dbReference type="GO" id="GO:0003689">
    <property type="term" value="F:DNA clamp loader activity"/>
    <property type="evidence" value="ECO:0007669"/>
    <property type="project" value="TreeGrafter"/>
</dbReference>
<dbReference type="CDD" id="cd00009">
    <property type="entry name" value="AAA"/>
    <property type="match status" value="1"/>
</dbReference>
<keyword evidence="3" id="KW-0067">ATP-binding</keyword>
<dbReference type="GO" id="GO:0006281">
    <property type="term" value="P:DNA repair"/>
    <property type="evidence" value="ECO:0007669"/>
    <property type="project" value="TreeGrafter"/>
</dbReference>
<dbReference type="PANTHER" id="PTHR11669">
    <property type="entry name" value="REPLICATION FACTOR C / DNA POLYMERASE III GAMMA-TAU SUBUNIT"/>
    <property type="match status" value="1"/>
</dbReference>
<dbReference type="InterPro" id="IPR027417">
    <property type="entry name" value="P-loop_NTPase"/>
</dbReference>
<protein>
    <recommendedName>
        <fullName evidence="4">AAA+ ATPase domain-containing protein</fullName>
    </recommendedName>
</protein>
<accession>A0A6C0LQL3</accession>
<dbReference type="InterPro" id="IPR003959">
    <property type="entry name" value="ATPase_AAA_core"/>
</dbReference>
<reference evidence="5" key="1">
    <citation type="journal article" date="2020" name="Nature">
        <title>Giant virus diversity and host interactions through global metagenomics.</title>
        <authorList>
            <person name="Schulz F."/>
            <person name="Roux S."/>
            <person name="Paez-Espino D."/>
            <person name="Jungbluth S."/>
            <person name="Walsh D.A."/>
            <person name="Denef V.J."/>
            <person name="McMahon K.D."/>
            <person name="Konstantinidis K.T."/>
            <person name="Eloe-Fadrosh E.A."/>
            <person name="Kyrpides N.C."/>
            <person name="Woyke T."/>
        </authorList>
    </citation>
    <scope>NUCLEOTIDE SEQUENCE</scope>
    <source>
        <strain evidence="5">GVMAG-S-1014582-52</strain>
    </source>
</reference>
<name>A0A6C0LQL3_9ZZZZ</name>
<dbReference type="GO" id="GO:0016887">
    <property type="term" value="F:ATP hydrolysis activity"/>
    <property type="evidence" value="ECO:0007669"/>
    <property type="project" value="InterPro"/>
</dbReference>
<dbReference type="SMART" id="SM00382">
    <property type="entry name" value="AAA"/>
    <property type="match status" value="1"/>
</dbReference>
<keyword evidence="1" id="KW-0235">DNA replication</keyword>
<dbReference type="Pfam" id="PF00004">
    <property type="entry name" value="AAA"/>
    <property type="match status" value="1"/>
</dbReference>
<dbReference type="GO" id="GO:0005634">
    <property type="term" value="C:nucleus"/>
    <property type="evidence" value="ECO:0007669"/>
    <property type="project" value="TreeGrafter"/>
</dbReference>
<dbReference type="InterPro" id="IPR050238">
    <property type="entry name" value="DNA_Rep/Repair_Clamp_Loader"/>
</dbReference>
<evidence type="ECO:0000256" key="2">
    <source>
        <dbReference type="ARBA" id="ARBA00022741"/>
    </source>
</evidence>
<dbReference type="GO" id="GO:0006261">
    <property type="term" value="P:DNA-templated DNA replication"/>
    <property type="evidence" value="ECO:0007669"/>
    <property type="project" value="TreeGrafter"/>
</dbReference>
<dbReference type="Gene3D" id="1.10.8.60">
    <property type="match status" value="1"/>
</dbReference>
<evidence type="ECO:0000313" key="5">
    <source>
        <dbReference type="EMBL" id="QHU33029.1"/>
    </source>
</evidence>
<evidence type="ECO:0000256" key="1">
    <source>
        <dbReference type="ARBA" id="ARBA00022705"/>
    </source>
</evidence>